<dbReference type="InterPro" id="IPR002225">
    <property type="entry name" value="3Beta_OHSteriod_DH/Estase"/>
</dbReference>
<name>A0AAN8K458_PATCE</name>
<dbReference type="InterPro" id="IPR036291">
    <property type="entry name" value="NAD(P)-bd_dom_sf"/>
</dbReference>
<feature type="transmembrane region" description="Helical" evidence="3">
    <location>
        <begin position="279"/>
        <end position="298"/>
    </location>
</feature>
<comment type="caution">
    <text evidence="5">The sequence shown here is derived from an EMBL/GenBank/DDBJ whole genome shotgun (WGS) entry which is preliminary data.</text>
</comment>
<keyword evidence="3" id="KW-1133">Transmembrane helix</keyword>
<evidence type="ECO:0000256" key="2">
    <source>
        <dbReference type="ARBA" id="ARBA00023002"/>
    </source>
</evidence>
<evidence type="ECO:0000256" key="1">
    <source>
        <dbReference type="ARBA" id="ARBA00009219"/>
    </source>
</evidence>
<dbReference type="AlphaFoldDB" id="A0AAN8K458"/>
<dbReference type="GO" id="GO:0016616">
    <property type="term" value="F:oxidoreductase activity, acting on the CH-OH group of donors, NAD or NADP as acceptor"/>
    <property type="evidence" value="ECO:0007669"/>
    <property type="project" value="InterPro"/>
</dbReference>
<dbReference type="Pfam" id="PF01073">
    <property type="entry name" value="3Beta_HSD"/>
    <property type="match status" value="1"/>
</dbReference>
<keyword evidence="6" id="KW-1185">Reference proteome</keyword>
<proteinExistence type="inferred from homology"/>
<feature type="transmembrane region" description="Helical" evidence="3">
    <location>
        <begin position="361"/>
        <end position="385"/>
    </location>
</feature>
<dbReference type="EMBL" id="JAZGQO010000004">
    <property type="protein sequence ID" value="KAK6187745.1"/>
    <property type="molecule type" value="Genomic_DNA"/>
</dbReference>
<evidence type="ECO:0000256" key="3">
    <source>
        <dbReference type="RuleBase" id="RU004475"/>
    </source>
</evidence>
<accession>A0AAN8K458</accession>
<protein>
    <recommendedName>
        <fullName evidence="4">3-beta hydroxysteroid dehydrogenase/isomerase domain-containing protein</fullName>
    </recommendedName>
</protein>
<evidence type="ECO:0000313" key="5">
    <source>
        <dbReference type="EMBL" id="KAK6187745.1"/>
    </source>
</evidence>
<dbReference type="GO" id="GO:0006694">
    <property type="term" value="P:steroid biosynthetic process"/>
    <property type="evidence" value="ECO:0007669"/>
    <property type="project" value="InterPro"/>
</dbReference>
<evidence type="ECO:0000259" key="4">
    <source>
        <dbReference type="Pfam" id="PF01073"/>
    </source>
</evidence>
<dbReference type="PANTHER" id="PTHR43245:SF51">
    <property type="entry name" value="SHORT CHAIN DEHYDROGENASE_REDUCTASE FAMILY 42E, MEMBER 2"/>
    <property type="match status" value="1"/>
</dbReference>
<keyword evidence="2 3" id="KW-0560">Oxidoreductase</keyword>
<sequence>MAAESKYKELHVITGGGGYPGFCLGKELIKRGHRVRLIDIREPVWDLLDGMEFVKGDVRQMTDINTAFIGADIVYHLASFGMSGRDQLNKKLIEEINIGGTTNVIKGCYDNNIERLVFTSTYNVVYGGTEIINGDESLPYLQDDKFTDHYSKTKRLAEEKIISVNNTETKDGKKLHCCALRLAGVYGPGEQRHIPRIVSLLEQGIVKFIYGAADSRVDFLHVDNLAQCHALAGEALTQSKHFKAAGQVYFVSDGKPINNFEFFRPLFEDLGYSYPSIRLPFLLIFYCALVIEIIHSVIGKIYNFQPLLTRTEVYKTGVTHYFSIKKAQDELGYSPTKQNDLSEVVQLYRQMGRVKSKRKSYFSLSGIILNVVLFIVIFSMIMSYLPYVK</sequence>
<feature type="domain" description="3-beta hydroxysteroid dehydrogenase/isomerase" evidence="4">
    <location>
        <begin position="12"/>
        <end position="280"/>
    </location>
</feature>
<organism evidence="5 6">
    <name type="scientific">Patella caerulea</name>
    <name type="common">Rayed Mediterranean limpet</name>
    <dbReference type="NCBI Taxonomy" id="87958"/>
    <lineage>
        <taxon>Eukaryota</taxon>
        <taxon>Metazoa</taxon>
        <taxon>Spiralia</taxon>
        <taxon>Lophotrochozoa</taxon>
        <taxon>Mollusca</taxon>
        <taxon>Gastropoda</taxon>
        <taxon>Patellogastropoda</taxon>
        <taxon>Patelloidea</taxon>
        <taxon>Patellidae</taxon>
        <taxon>Patella</taxon>
    </lineage>
</organism>
<reference evidence="5 6" key="1">
    <citation type="submission" date="2024-01" db="EMBL/GenBank/DDBJ databases">
        <title>The genome of the rayed Mediterranean limpet Patella caerulea (Linnaeus, 1758).</title>
        <authorList>
            <person name="Anh-Thu Weber A."/>
            <person name="Halstead-Nussloch G."/>
        </authorList>
    </citation>
    <scope>NUCLEOTIDE SEQUENCE [LARGE SCALE GENOMIC DNA]</scope>
    <source>
        <strain evidence="5">AATW-2023a</strain>
        <tissue evidence="5">Whole specimen</tissue>
    </source>
</reference>
<evidence type="ECO:0000313" key="6">
    <source>
        <dbReference type="Proteomes" id="UP001347796"/>
    </source>
</evidence>
<dbReference type="PANTHER" id="PTHR43245">
    <property type="entry name" value="BIFUNCTIONAL POLYMYXIN RESISTANCE PROTEIN ARNA"/>
    <property type="match status" value="1"/>
</dbReference>
<gene>
    <name evidence="5" type="ORF">SNE40_005702</name>
</gene>
<keyword evidence="3" id="KW-0812">Transmembrane</keyword>
<dbReference type="InterPro" id="IPR050177">
    <property type="entry name" value="Lipid_A_modif_metabolic_enz"/>
</dbReference>
<keyword evidence="3" id="KW-0472">Membrane</keyword>
<dbReference type="Gene3D" id="3.40.50.720">
    <property type="entry name" value="NAD(P)-binding Rossmann-like Domain"/>
    <property type="match status" value="1"/>
</dbReference>
<comment type="similarity">
    <text evidence="1 3">Belongs to the 3-beta-HSD family.</text>
</comment>
<dbReference type="SUPFAM" id="SSF51735">
    <property type="entry name" value="NAD(P)-binding Rossmann-fold domains"/>
    <property type="match status" value="1"/>
</dbReference>
<dbReference type="Proteomes" id="UP001347796">
    <property type="component" value="Unassembled WGS sequence"/>
</dbReference>